<dbReference type="RefSeq" id="WP_261954535.1">
    <property type="nucleotide sequence ID" value="NZ_AP026073.1"/>
</dbReference>
<feature type="compositionally biased region" description="Low complexity" evidence="1">
    <location>
        <begin position="38"/>
        <end position="47"/>
    </location>
</feature>
<accession>A0ABM7ZWW1</accession>
<feature type="region of interest" description="Disordered" evidence="1">
    <location>
        <begin position="38"/>
        <end position="66"/>
    </location>
</feature>
<proteinExistence type="predicted"/>
<dbReference type="EMBL" id="AP026073">
    <property type="protein sequence ID" value="BDM70854.1"/>
    <property type="molecule type" value="Genomic_DNA"/>
</dbReference>
<evidence type="ECO:0000313" key="2">
    <source>
        <dbReference type="EMBL" id="BDM70854.1"/>
    </source>
</evidence>
<organism evidence="2 3">
    <name type="scientific">Streptomyces nigrescens</name>
    <dbReference type="NCBI Taxonomy" id="1920"/>
    <lineage>
        <taxon>Bacteria</taxon>
        <taxon>Bacillati</taxon>
        <taxon>Actinomycetota</taxon>
        <taxon>Actinomycetes</taxon>
        <taxon>Kitasatosporales</taxon>
        <taxon>Streptomycetaceae</taxon>
        <taxon>Streptomyces</taxon>
    </lineage>
</organism>
<dbReference type="Proteomes" id="UP001059597">
    <property type="component" value="Chromosome"/>
</dbReference>
<gene>
    <name evidence="2" type="ORF">HEK616_43410</name>
</gene>
<feature type="region of interest" description="Disordered" evidence="1">
    <location>
        <begin position="113"/>
        <end position="151"/>
    </location>
</feature>
<keyword evidence="3" id="KW-1185">Reference proteome</keyword>
<protein>
    <submittedName>
        <fullName evidence="2">Uncharacterized protein</fullName>
    </submittedName>
</protein>
<feature type="region of interest" description="Disordered" evidence="1">
    <location>
        <begin position="1"/>
        <end position="26"/>
    </location>
</feature>
<feature type="compositionally biased region" description="Low complexity" evidence="1">
    <location>
        <begin position="133"/>
        <end position="144"/>
    </location>
</feature>
<evidence type="ECO:0000313" key="3">
    <source>
        <dbReference type="Proteomes" id="UP001059597"/>
    </source>
</evidence>
<reference evidence="2" key="1">
    <citation type="submission" date="2022-06" db="EMBL/GenBank/DDBJ databases">
        <title>Complete genome sequence of Streptomyces nigrescens HEK616.</title>
        <authorList>
            <person name="Asamizu S."/>
            <person name="Onaka H."/>
        </authorList>
    </citation>
    <scope>NUCLEOTIDE SEQUENCE</scope>
    <source>
        <strain evidence="2">HEK616</strain>
    </source>
</reference>
<evidence type="ECO:0000256" key="1">
    <source>
        <dbReference type="SAM" id="MobiDB-lite"/>
    </source>
</evidence>
<sequence length="425" mass="42571">MSPIGPPQAQDGPSGFDPGQENPPIKFGVWGDSAVGAGVVGSSGQAGNTDPSGTTPGGAGTLGINNESQGIGVLGRADKSTGTAVLGTSSQGTGVAGLTKGVNPAVAGTAAQGPGVAGTSEQGAGVVGVSKDGTGVSGTSTAGAGLSGTGETGAGVVADSKSGTGIKATSATGTAVSADCFDGTGILGHAGHSENSGFGFGFSPNSGPGVMGTSFHGSGVFGFSEDSDGVSAEGLVGLSASGRPIAGRFNGNVQVTGTLTQGAADVRIDHPLDPENRFLAHSSVASPEMKNVYDGTVTLDSEGAATVQLPDYFEALNEEFQYQLTPLGDPAPELHISSPVSENRFAIAGGRPDQRVCWQITGTRRDAWARANPLRAEAKKAPEECGYYLHPEAHGQRSDRAIARLHHPDVVTRRDLRPARIKEEA</sequence>
<name>A0ABM7ZWW1_STRNI</name>